<keyword evidence="5" id="KW-0067">ATP-binding</keyword>
<dbReference type="AlphaFoldDB" id="A0A5J9UCJ3"/>
<keyword evidence="1" id="KW-0723">Serine/threonine-protein kinase</keyword>
<dbReference type="EMBL" id="RWGY01000026">
    <property type="protein sequence ID" value="TVU20890.1"/>
    <property type="molecule type" value="Genomic_DNA"/>
</dbReference>
<dbReference type="PROSITE" id="PS50011">
    <property type="entry name" value="PROTEIN_KINASE_DOM"/>
    <property type="match status" value="1"/>
</dbReference>
<feature type="domain" description="Protein kinase" evidence="6">
    <location>
        <begin position="115"/>
        <end position="265"/>
    </location>
</feature>
<dbReference type="Pfam" id="PF07714">
    <property type="entry name" value="PK_Tyr_Ser-Thr"/>
    <property type="match status" value="1"/>
</dbReference>
<dbReference type="SUPFAM" id="SSF56112">
    <property type="entry name" value="Protein kinase-like (PK-like)"/>
    <property type="match status" value="1"/>
</dbReference>
<gene>
    <name evidence="7" type="ORF">EJB05_30491</name>
</gene>
<dbReference type="InterPro" id="IPR000719">
    <property type="entry name" value="Prot_kinase_dom"/>
</dbReference>
<keyword evidence="4" id="KW-0418">Kinase</keyword>
<name>A0A5J9UCJ3_9POAL</name>
<dbReference type="PANTHER" id="PTHR27002:SF460">
    <property type="entry name" value="OS01G0366300 PROTEIN"/>
    <property type="match status" value="1"/>
</dbReference>
<dbReference type="GO" id="GO:0005886">
    <property type="term" value="C:plasma membrane"/>
    <property type="evidence" value="ECO:0007669"/>
    <property type="project" value="TreeGrafter"/>
</dbReference>
<evidence type="ECO:0000256" key="2">
    <source>
        <dbReference type="ARBA" id="ARBA00022679"/>
    </source>
</evidence>
<keyword evidence="2" id="KW-0808">Transferase</keyword>
<protein>
    <recommendedName>
        <fullName evidence="6">Protein kinase domain-containing protein</fullName>
    </recommendedName>
</protein>
<evidence type="ECO:0000256" key="5">
    <source>
        <dbReference type="ARBA" id="ARBA00022840"/>
    </source>
</evidence>
<evidence type="ECO:0000259" key="6">
    <source>
        <dbReference type="PROSITE" id="PS50011"/>
    </source>
</evidence>
<dbReference type="GO" id="GO:0005524">
    <property type="term" value="F:ATP binding"/>
    <property type="evidence" value="ECO:0007669"/>
    <property type="project" value="UniProtKB-KW"/>
</dbReference>
<evidence type="ECO:0000313" key="8">
    <source>
        <dbReference type="Proteomes" id="UP000324897"/>
    </source>
</evidence>
<proteinExistence type="predicted"/>
<evidence type="ECO:0000256" key="3">
    <source>
        <dbReference type="ARBA" id="ARBA00022741"/>
    </source>
</evidence>
<dbReference type="OrthoDB" id="692787at2759"/>
<accession>A0A5J9UCJ3</accession>
<organism evidence="7 8">
    <name type="scientific">Eragrostis curvula</name>
    <name type="common">weeping love grass</name>
    <dbReference type="NCBI Taxonomy" id="38414"/>
    <lineage>
        <taxon>Eukaryota</taxon>
        <taxon>Viridiplantae</taxon>
        <taxon>Streptophyta</taxon>
        <taxon>Embryophyta</taxon>
        <taxon>Tracheophyta</taxon>
        <taxon>Spermatophyta</taxon>
        <taxon>Magnoliopsida</taxon>
        <taxon>Liliopsida</taxon>
        <taxon>Poales</taxon>
        <taxon>Poaceae</taxon>
        <taxon>PACMAD clade</taxon>
        <taxon>Chloridoideae</taxon>
        <taxon>Eragrostideae</taxon>
        <taxon>Eragrostidinae</taxon>
        <taxon>Eragrostis</taxon>
    </lineage>
</organism>
<keyword evidence="8" id="KW-1185">Reference proteome</keyword>
<dbReference type="PANTHER" id="PTHR27002">
    <property type="entry name" value="RECEPTOR-LIKE SERINE/THREONINE-PROTEIN KINASE SD1-8"/>
    <property type="match status" value="1"/>
</dbReference>
<evidence type="ECO:0000256" key="4">
    <source>
        <dbReference type="ARBA" id="ARBA00022777"/>
    </source>
</evidence>
<dbReference type="GO" id="GO:0004674">
    <property type="term" value="F:protein serine/threonine kinase activity"/>
    <property type="evidence" value="ECO:0007669"/>
    <property type="project" value="UniProtKB-KW"/>
</dbReference>
<dbReference type="InterPro" id="IPR001245">
    <property type="entry name" value="Ser-Thr/Tyr_kinase_cat_dom"/>
</dbReference>
<dbReference type="Proteomes" id="UP000324897">
    <property type="component" value="Unassembled WGS sequence"/>
</dbReference>
<dbReference type="InterPro" id="IPR011009">
    <property type="entry name" value="Kinase-like_dom_sf"/>
</dbReference>
<dbReference type="Gramene" id="TVU20890">
    <property type="protein sequence ID" value="TVU20890"/>
    <property type="gene ID" value="EJB05_30491"/>
</dbReference>
<evidence type="ECO:0000313" key="7">
    <source>
        <dbReference type="EMBL" id="TVU20890.1"/>
    </source>
</evidence>
<dbReference type="Gene3D" id="3.30.200.20">
    <property type="entry name" value="Phosphorylase Kinase, domain 1"/>
    <property type="match status" value="2"/>
</dbReference>
<dbReference type="FunFam" id="3.30.200.20:FF:001120">
    <property type="entry name" value="Putative DUF26-domain receptor-like protein kinase family protein"/>
    <property type="match status" value="1"/>
</dbReference>
<comment type="caution">
    <text evidence="7">The sequence shown here is derived from an EMBL/GenBank/DDBJ whole genome shotgun (WGS) entry which is preliminary data.</text>
</comment>
<reference evidence="7 8" key="1">
    <citation type="journal article" date="2019" name="Sci. Rep.">
        <title>A high-quality genome of Eragrostis curvula grass provides insights into Poaceae evolution and supports new strategies to enhance forage quality.</title>
        <authorList>
            <person name="Carballo J."/>
            <person name="Santos B.A.C.M."/>
            <person name="Zappacosta D."/>
            <person name="Garbus I."/>
            <person name="Selva J.P."/>
            <person name="Gallo C.A."/>
            <person name="Diaz A."/>
            <person name="Albertini E."/>
            <person name="Caccamo M."/>
            <person name="Echenique V."/>
        </authorList>
    </citation>
    <scope>NUCLEOTIDE SEQUENCE [LARGE SCALE GENOMIC DNA]</scope>
    <source>
        <strain evidence="8">cv. Victoria</strain>
        <tissue evidence="7">Leaf</tissue>
    </source>
</reference>
<sequence>GAKVNCGLLLSPFHCWQFYSALPFRFYGRGDAKNGSLCFVNTDVVLYPSISHKNNSTKLMYLPYFAFNPGKANLQDQQSGPDRIEENALAWKIEEKSSEFSLFDLSQLLEATENFSDRNRLGQGGFGPVYKGSPRDVGSARPWMDNKKRCSLEVRMDKGGEYRWWCRSTTQIRNSRDWQCHGSGQLSDGLETAVKRLASHSGQGFVELKNEVELLAKLQHTNLVRLLGCCIQGVEKILVYEYLPNKSLDFFIFGTHAHIFYSELN</sequence>
<feature type="non-terminal residue" evidence="7">
    <location>
        <position position="1"/>
    </location>
</feature>
<evidence type="ECO:0000256" key="1">
    <source>
        <dbReference type="ARBA" id="ARBA00022527"/>
    </source>
</evidence>
<keyword evidence="3" id="KW-0547">Nucleotide-binding</keyword>